<dbReference type="SUPFAM" id="SSF53335">
    <property type="entry name" value="S-adenosyl-L-methionine-dependent methyltransferases"/>
    <property type="match status" value="1"/>
</dbReference>
<name>A0A7W7VXY3_KITKI</name>
<comment type="caution">
    <text evidence="1">The sequence shown here is derived from an EMBL/GenBank/DDBJ whole genome shotgun (WGS) entry which is preliminary data.</text>
</comment>
<gene>
    <name evidence="1" type="ORF">FHR34_006125</name>
</gene>
<organism evidence="1 2">
    <name type="scientific">Kitasatospora kifunensis</name>
    <name type="common">Streptomyces kifunensis</name>
    <dbReference type="NCBI Taxonomy" id="58351"/>
    <lineage>
        <taxon>Bacteria</taxon>
        <taxon>Bacillati</taxon>
        <taxon>Actinomycetota</taxon>
        <taxon>Actinomycetes</taxon>
        <taxon>Kitasatosporales</taxon>
        <taxon>Streptomycetaceae</taxon>
        <taxon>Kitasatospora</taxon>
    </lineage>
</organism>
<keyword evidence="2" id="KW-1185">Reference proteome</keyword>
<keyword evidence="1" id="KW-0489">Methyltransferase</keyword>
<protein>
    <submittedName>
        <fullName evidence="1">SAM-dependent methyltransferase</fullName>
    </submittedName>
</protein>
<dbReference type="EMBL" id="JACHJV010000001">
    <property type="protein sequence ID" value="MBB4927132.1"/>
    <property type="molecule type" value="Genomic_DNA"/>
</dbReference>
<reference evidence="1 2" key="1">
    <citation type="submission" date="2020-08" db="EMBL/GenBank/DDBJ databases">
        <title>Sequencing the genomes of 1000 actinobacteria strains.</title>
        <authorList>
            <person name="Klenk H.-P."/>
        </authorList>
    </citation>
    <scope>NUCLEOTIDE SEQUENCE [LARGE SCALE GENOMIC DNA]</scope>
    <source>
        <strain evidence="1 2">DSM 41654</strain>
    </source>
</reference>
<evidence type="ECO:0000313" key="1">
    <source>
        <dbReference type="EMBL" id="MBB4927132.1"/>
    </source>
</evidence>
<dbReference type="GO" id="GO:0032259">
    <property type="term" value="P:methylation"/>
    <property type="evidence" value="ECO:0007669"/>
    <property type="project" value="UniProtKB-KW"/>
</dbReference>
<dbReference type="GO" id="GO:0008168">
    <property type="term" value="F:methyltransferase activity"/>
    <property type="evidence" value="ECO:0007669"/>
    <property type="project" value="UniProtKB-KW"/>
</dbReference>
<keyword evidence="1" id="KW-0808">Transferase</keyword>
<proteinExistence type="predicted"/>
<dbReference type="AlphaFoldDB" id="A0A7W7VXY3"/>
<evidence type="ECO:0000313" key="2">
    <source>
        <dbReference type="Proteomes" id="UP000540506"/>
    </source>
</evidence>
<accession>A0A7W7VXY3</accession>
<sequence length="292" mass="32061">MGTFTKQSFESLYQQPLPGGYFHRLAPLRYRSPDFARRLLPGTLAQLRRRTGRRRLKILDLACGYGINSALLKFGVDFATFARRYPLHPARGTEPPRNSPQATAAPTLTHAATPHEVVTHEVVSRDAAFLRARAKDTELTVVGLDVSRPATEYALAAGLLDAAVNTDLERTDPTAADRAVLAEADLVLATGAFSYLGIATLERVLALQSTPPVVLGWPLYGQPTEAIARCLADHRLTVTRPDPTPRHQRYFADAREREAYHYSLRRLRLPFVGSAAETSLCVTSLLAHPAVG</sequence>
<dbReference type="RefSeq" id="WP_184941113.1">
    <property type="nucleotide sequence ID" value="NZ_JACHJV010000001.1"/>
</dbReference>
<dbReference type="InterPro" id="IPR029063">
    <property type="entry name" value="SAM-dependent_MTases_sf"/>
</dbReference>
<dbReference type="Proteomes" id="UP000540506">
    <property type="component" value="Unassembled WGS sequence"/>
</dbReference>